<dbReference type="OrthoDB" id="690928at2759"/>
<dbReference type="GeneID" id="25253203"/>
<name>U6L9W0_EIMTE</name>
<dbReference type="VEuPathDB" id="ToxoDB:ETH2_1137300"/>
<comment type="subcellular location">
    <subcellularLocation>
        <location evidence="1">Membrane</location>
        <topology evidence="1">Multi-pass membrane protein</topology>
    </subcellularLocation>
</comment>
<evidence type="ECO:0000313" key="8">
    <source>
        <dbReference type="Proteomes" id="UP000030747"/>
    </source>
</evidence>
<feature type="domain" description="PIG-P" evidence="6">
    <location>
        <begin position="7"/>
        <end position="170"/>
    </location>
</feature>
<reference evidence="7" key="1">
    <citation type="submission" date="2013-10" db="EMBL/GenBank/DDBJ databases">
        <title>Genomic analysis of the causative agents of coccidiosis in chickens.</title>
        <authorList>
            <person name="Reid A.J."/>
            <person name="Blake D."/>
            <person name="Billington K."/>
            <person name="Browne H."/>
            <person name="Dunn M."/>
            <person name="Hung S."/>
            <person name="Kawahara F."/>
            <person name="Miranda-Saavedra D."/>
            <person name="Mourier T."/>
            <person name="Nagra H."/>
            <person name="Otto T.D."/>
            <person name="Rawlings N."/>
            <person name="Sanchez A."/>
            <person name="Sanders M."/>
            <person name="Subramaniam C."/>
            <person name="Tay Y."/>
            <person name="Dear P."/>
            <person name="Doerig C."/>
            <person name="Gruber A."/>
            <person name="Parkinson J."/>
            <person name="Shirley M."/>
            <person name="Wan K.L."/>
            <person name="Berriman M."/>
            <person name="Tomley F."/>
            <person name="Pain A."/>
        </authorList>
    </citation>
    <scope>NUCLEOTIDE SEQUENCE [LARGE SCALE GENOMIC DNA]</scope>
    <source>
        <strain evidence="7">Houghton</strain>
    </source>
</reference>
<evidence type="ECO:0000256" key="5">
    <source>
        <dbReference type="SAM" id="Phobius"/>
    </source>
</evidence>
<dbReference type="AlphaFoldDB" id="U6L9W0"/>
<dbReference type="RefSeq" id="XP_013236105.1">
    <property type="nucleotide sequence ID" value="XM_013380651.1"/>
</dbReference>
<keyword evidence="4 5" id="KW-0472">Membrane</keyword>
<dbReference type="GO" id="GO:0016757">
    <property type="term" value="F:glycosyltransferase activity"/>
    <property type="evidence" value="ECO:0007669"/>
    <property type="project" value="UniProtKB-KW"/>
</dbReference>
<sequence length="197" mass="21900">MGDSTSTEVNGFVGWLTSFVAFFAYFFWSLSSREQLERLGISYYPDRYWALSLPVLLLVVLAVVFFGYVLINMLYSPPPDDMRQFTDSRARAPSPEAERSLQLMAGASAVAVASAAAAAARGHPQQVNCQDHIQKPVVNLLQRHQQQQHHHRHTGTIGDIPLALVSRVLFPLNPNLEGRPAVLGGPPFYYEPLKPKP</sequence>
<dbReference type="EMBL" id="HG678175">
    <property type="protein sequence ID" value="CDJ45359.1"/>
    <property type="molecule type" value="Genomic_DNA"/>
</dbReference>
<dbReference type="Pfam" id="PF08510">
    <property type="entry name" value="PIG-P"/>
    <property type="match status" value="1"/>
</dbReference>
<dbReference type="GO" id="GO:0016020">
    <property type="term" value="C:membrane"/>
    <property type="evidence" value="ECO:0007669"/>
    <property type="project" value="UniProtKB-SubCell"/>
</dbReference>
<keyword evidence="7" id="KW-0328">Glycosyltransferase</keyword>
<dbReference type="PANTHER" id="PTHR46346:SF1">
    <property type="entry name" value="PHOSPHATIDYLINOSITOL N-ACETYLGLUCOSAMINYLTRANSFERASE SUBUNIT P"/>
    <property type="match status" value="1"/>
</dbReference>
<dbReference type="InterPro" id="IPR013717">
    <property type="entry name" value="PIG-P"/>
</dbReference>
<evidence type="ECO:0000256" key="3">
    <source>
        <dbReference type="ARBA" id="ARBA00022989"/>
    </source>
</evidence>
<proteinExistence type="predicted"/>
<protein>
    <submittedName>
        <fullName evidence="7">Phosphatidylinositol N-acetylglucosaminyltransferase subunit, putative</fullName>
    </submittedName>
</protein>
<evidence type="ECO:0000256" key="2">
    <source>
        <dbReference type="ARBA" id="ARBA00022692"/>
    </source>
</evidence>
<dbReference type="GO" id="GO:0006506">
    <property type="term" value="P:GPI anchor biosynthetic process"/>
    <property type="evidence" value="ECO:0007669"/>
    <property type="project" value="TreeGrafter"/>
</dbReference>
<dbReference type="GO" id="GO:0005783">
    <property type="term" value="C:endoplasmic reticulum"/>
    <property type="evidence" value="ECO:0007669"/>
    <property type="project" value="TreeGrafter"/>
</dbReference>
<dbReference type="PANTHER" id="PTHR46346">
    <property type="entry name" value="PHOSPHATIDYLINOSITOL N-ACETYLGLUCOSAMINYLTRANSFERASE SUBUNIT P"/>
    <property type="match status" value="1"/>
</dbReference>
<keyword evidence="8" id="KW-1185">Reference proteome</keyword>
<evidence type="ECO:0000259" key="6">
    <source>
        <dbReference type="Pfam" id="PF08510"/>
    </source>
</evidence>
<evidence type="ECO:0000256" key="4">
    <source>
        <dbReference type="ARBA" id="ARBA00023136"/>
    </source>
</evidence>
<evidence type="ECO:0000313" key="7">
    <source>
        <dbReference type="EMBL" id="CDJ45359.1"/>
    </source>
</evidence>
<keyword evidence="3 5" id="KW-1133">Transmembrane helix</keyword>
<dbReference type="InterPro" id="IPR052263">
    <property type="entry name" value="GPI_Anchor_Biosynth"/>
</dbReference>
<keyword evidence="7" id="KW-0808">Transferase</keyword>
<dbReference type="Proteomes" id="UP000030747">
    <property type="component" value="Unassembled WGS sequence"/>
</dbReference>
<dbReference type="OMA" id="RTIVDSH"/>
<keyword evidence="2 5" id="KW-0812">Transmembrane</keyword>
<organism evidence="7 8">
    <name type="scientific">Eimeria tenella</name>
    <name type="common">Coccidian parasite</name>
    <dbReference type="NCBI Taxonomy" id="5802"/>
    <lineage>
        <taxon>Eukaryota</taxon>
        <taxon>Sar</taxon>
        <taxon>Alveolata</taxon>
        <taxon>Apicomplexa</taxon>
        <taxon>Conoidasida</taxon>
        <taxon>Coccidia</taxon>
        <taxon>Eucoccidiorida</taxon>
        <taxon>Eimeriorina</taxon>
        <taxon>Eimeriidae</taxon>
        <taxon>Eimeria</taxon>
    </lineage>
</organism>
<feature type="transmembrane region" description="Helical" evidence="5">
    <location>
        <begin position="12"/>
        <end position="28"/>
    </location>
</feature>
<dbReference type="VEuPathDB" id="ToxoDB:ETH_00020375"/>
<gene>
    <name evidence="7" type="ORF">ETH_00020375</name>
</gene>
<accession>U6L9W0</accession>
<reference evidence="7" key="2">
    <citation type="submission" date="2013-10" db="EMBL/GenBank/DDBJ databases">
        <authorList>
            <person name="Aslett M."/>
        </authorList>
    </citation>
    <scope>NUCLEOTIDE SEQUENCE [LARGE SCALE GENOMIC DNA]</scope>
    <source>
        <strain evidence="7">Houghton</strain>
    </source>
</reference>
<feature type="transmembrane region" description="Helical" evidence="5">
    <location>
        <begin position="48"/>
        <end position="71"/>
    </location>
</feature>
<evidence type="ECO:0000256" key="1">
    <source>
        <dbReference type="ARBA" id="ARBA00004141"/>
    </source>
</evidence>